<evidence type="ECO:0000256" key="2">
    <source>
        <dbReference type="ARBA" id="ARBA00005417"/>
    </source>
</evidence>
<keyword evidence="3" id="KW-0813">Transport</keyword>
<keyword evidence="6" id="KW-0547">Nucleotide-binding</keyword>
<dbReference type="AlphaFoldDB" id="A0A2I7KGZ6"/>
<geneLocation type="plasmid" evidence="12">
    <name>pp88_f</name>
</geneLocation>
<dbReference type="GO" id="GO:0005886">
    <property type="term" value="C:plasma membrane"/>
    <property type="evidence" value="ECO:0007669"/>
    <property type="project" value="UniProtKB-SubCell"/>
</dbReference>
<evidence type="ECO:0000256" key="7">
    <source>
        <dbReference type="ARBA" id="ARBA00022840"/>
    </source>
</evidence>
<keyword evidence="8" id="KW-0408">Iron</keyword>
<dbReference type="RefSeq" id="WP_102884727.1">
    <property type="nucleotide sequence ID" value="NZ_CP010731.1"/>
</dbReference>
<dbReference type="GO" id="GO:0005524">
    <property type="term" value="F:ATP binding"/>
    <property type="evidence" value="ECO:0007669"/>
    <property type="project" value="UniProtKB-KW"/>
</dbReference>
<evidence type="ECO:0000256" key="5">
    <source>
        <dbReference type="ARBA" id="ARBA00022496"/>
    </source>
</evidence>
<dbReference type="SUPFAM" id="SSF52540">
    <property type="entry name" value="P-loop containing nucleoside triphosphate hydrolases"/>
    <property type="match status" value="1"/>
</dbReference>
<evidence type="ECO:0000256" key="3">
    <source>
        <dbReference type="ARBA" id="ARBA00022448"/>
    </source>
</evidence>
<evidence type="ECO:0000256" key="6">
    <source>
        <dbReference type="ARBA" id="ARBA00022741"/>
    </source>
</evidence>
<dbReference type="InterPro" id="IPR003593">
    <property type="entry name" value="AAA+_ATPase"/>
</dbReference>
<evidence type="ECO:0000313" key="12">
    <source>
        <dbReference type="Proteomes" id="UP000236447"/>
    </source>
</evidence>
<organism evidence="11 12">
    <name type="scientific">Phaeobacter inhibens</name>
    <dbReference type="NCBI Taxonomy" id="221822"/>
    <lineage>
        <taxon>Bacteria</taxon>
        <taxon>Pseudomonadati</taxon>
        <taxon>Pseudomonadota</taxon>
        <taxon>Alphaproteobacteria</taxon>
        <taxon>Rhodobacterales</taxon>
        <taxon>Roseobacteraceae</taxon>
        <taxon>Phaeobacter</taxon>
    </lineage>
</organism>
<dbReference type="CDD" id="cd03214">
    <property type="entry name" value="ABC_Iron-Siderophores_B12_Hemin"/>
    <property type="match status" value="1"/>
</dbReference>
<dbReference type="GO" id="GO:0006826">
    <property type="term" value="P:iron ion transport"/>
    <property type="evidence" value="ECO:0007669"/>
    <property type="project" value="UniProtKB-KW"/>
</dbReference>
<dbReference type="Pfam" id="PF00005">
    <property type="entry name" value="ABC_tran"/>
    <property type="match status" value="1"/>
</dbReference>
<keyword evidence="5" id="KW-0410">Iron transport</keyword>
<dbReference type="InterPro" id="IPR003439">
    <property type="entry name" value="ABC_transporter-like_ATP-bd"/>
</dbReference>
<protein>
    <submittedName>
        <fullName evidence="11">Putative ferrichrome transport ATP-binding protein</fullName>
    </submittedName>
</protein>
<keyword evidence="7 11" id="KW-0067">ATP-binding</keyword>
<dbReference type="GO" id="GO:0016887">
    <property type="term" value="F:ATP hydrolysis activity"/>
    <property type="evidence" value="ECO:0007669"/>
    <property type="project" value="InterPro"/>
</dbReference>
<dbReference type="PANTHER" id="PTHR42771">
    <property type="entry name" value="IRON(3+)-HYDROXAMATE IMPORT ATP-BINDING PROTEIN FHUC"/>
    <property type="match status" value="1"/>
</dbReference>
<dbReference type="PROSITE" id="PS00211">
    <property type="entry name" value="ABC_TRANSPORTER_1"/>
    <property type="match status" value="1"/>
</dbReference>
<gene>
    <name evidence="11" type="ORF">PhaeoP88_04556</name>
</gene>
<accession>A0A2I7KGZ6</accession>
<dbReference type="EMBL" id="CP010731">
    <property type="protein sequence ID" value="AUR01868.1"/>
    <property type="molecule type" value="Genomic_DNA"/>
</dbReference>
<keyword evidence="10" id="KW-0472">Membrane</keyword>
<evidence type="ECO:0000256" key="10">
    <source>
        <dbReference type="ARBA" id="ARBA00023136"/>
    </source>
</evidence>
<dbReference type="Gene3D" id="3.40.50.300">
    <property type="entry name" value="P-loop containing nucleotide triphosphate hydrolases"/>
    <property type="match status" value="1"/>
</dbReference>
<evidence type="ECO:0000256" key="8">
    <source>
        <dbReference type="ARBA" id="ARBA00023004"/>
    </source>
</evidence>
<dbReference type="InterPro" id="IPR017871">
    <property type="entry name" value="ABC_transporter-like_CS"/>
</dbReference>
<evidence type="ECO:0000256" key="4">
    <source>
        <dbReference type="ARBA" id="ARBA00022475"/>
    </source>
</evidence>
<evidence type="ECO:0000313" key="11">
    <source>
        <dbReference type="EMBL" id="AUR01868.1"/>
    </source>
</evidence>
<evidence type="ECO:0000256" key="1">
    <source>
        <dbReference type="ARBA" id="ARBA00004202"/>
    </source>
</evidence>
<reference evidence="11 12" key="2">
    <citation type="journal article" date="2017" name="Genome Biol. Evol.">
        <title>Trajectories and Drivers of Genome Evolution in Surface-Associated Marine Phaeobacter.</title>
        <authorList>
            <person name="Freese H.M."/>
            <person name="Sikorski J."/>
            <person name="Bunk B."/>
            <person name="Scheuner C."/>
            <person name="Meier-Kolthoff J.P."/>
            <person name="Sproer C."/>
            <person name="Gram L."/>
            <person name="Overmann J."/>
        </authorList>
    </citation>
    <scope>NUCLEOTIDE SEQUENCE [LARGE SCALE GENOMIC DNA]</scope>
    <source>
        <strain evidence="11 12">P88</strain>
        <plasmid evidence="12">pp88_f</plasmid>
    </source>
</reference>
<dbReference type="FunFam" id="3.40.50.300:FF:000134">
    <property type="entry name" value="Iron-enterobactin ABC transporter ATP-binding protein"/>
    <property type="match status" value="1"/>
</dbReference>
<evidence type="ECO:0000256" key="9">
    <source>
        <dbReference type="ARBA" id="ARBA00023065"/>
    </source>
</evidence>
<keyword evidence="11" id="KW-0614">Plasmid</keyword>
<reference evidence="11 12" key="1">
    <citation type="journal article" date="2017" name="Front. Microbiol.">
        <title>Phaeobacter piscinae sp. nov., a species of the Roseobacter group and potential aquaculture probiont.</title>
        <authorList>
            <person name="Sonnenschein E.C."/>
            <person name="Phippen C.B.W."/>
            <person name="Nielsen K.F."/>
            <person name="Mateiu R.V."/>
            <person name="Melchiorsen J."/>
            <person name="Gram L."/>
            <person name="Overmann J."/>
            <person name="Freese H.M."/>
        </authorList>
    </citation>
    <scope>NUCLEOTIDE SEQUENCE [LARGE SCALE GENOMIC DNA]</scope>
    <source>
        <strain evidence="11 12">P88</strain>
        <plasmid evidence="12">pp88_f</plasmid>
    </source>
</reference>
<dbReference type="PANTHER" id="PTHR42771:SF3">
    <property type="entry name" value="PETROBACTIN IMPORT ATP-BINDING PROTEIN YCLP"/>
    <property type="match status" value="1"/>
</dbReference>
<comment type="similarity">
    <text evidence="2">Belongs to the ABC transporter superfamily.</text>
</comment>
<dbReference type="InterPro" id="IPR027417">
    <property type="entry name" value="P-loop_NTPase"/>
</dbReference>
<keyword evidence="9" id="KW-0406">Ion transport</keyword>
<dbReference type="Proteomes" id="UP000236447">
    <property type="component" value="Plasmid pP88_f"/>
</dbReference>
<sequence>MIDVTGLSFTLGGKPILDTVDACLPAGQITALIGPNGAGKSTLLKLIAQQLTASWGRICLSGCDLRSITPEQLARRMAVVGQQLDVASRVRVRDLVGFGRWPHSRGRLRAEDQAAIADALALFELDDLRDRFLDELSGGQRQRAFIAMAYAQDTDWLLLDEPLNNLDLNHARNLMAQLRHLADTRGKSIVIVLHDLNYAISWADHVVALAAGRVAFAGPVAEVATSESLSALYQTPVALREVEGRPIACYHG</sequence>
<dbReference type="InterPro" id="IPR051535">
    <property type="entry name" value="Siderophore_ABC-ATPase"/>
</dbReference>
<name>A0A2I7KGZ6_9RHOB</name>
<comment type="subcellular location">
    <subcellularLocation>
        <location evidence="1">Cell membrane</location>
        <topology evidence="1">Peripheral membrane protein</topology>
    </subcellularLocation>
</comment>
<dbReference type="SMART" id="SM00382">
    <property type="entry name" value="AAA"/>
    <property type="match status" value="1"/>
</dbReference>
<proteinExistence type="inferred from homology"/>
<dbReference type="PROSITE" id="PS50893">
    <property type="entry name" value="ABC_TRANSPORTER_2"/>
    <property type="match status" value="1"/>
</dbReference>
<keyword evidence="4" id="KW-1003">Cell membrane</keyword>